<protein>
    <submittedName>
        <fullName evidence="2">DUF2281 domain-containing protein</fullName>
    </submittedName>
</protein>
<accession>A0ABR8G4S8</accession>
<name>A0ABR8G4S8_9NOSO</name>
<comment type="caution">
    <text evidence="2">The sequence shown here is derived from an EMBL/GenBank/DDBJ whole genome shotgun (WGS) entry which is preliminary data.</text>
</comment>
<gene>
    <name evidence="2" type="ORF">H6G74_28050</name>
</gene>
<feature type="compositionally biased region" description="Polar residues" evidence="1">
    <location>
        <begin position="51"/>
        <end position="68"/>
    </location>
</feature>
<proteinExistence type="predicted"/>
<dbReference type="Proteomes" id="UP000603457">
    <property type="component" value="Unassembled WGS sequence"/>
</dbReference>
<reference evidence="2 3" key="1">
    <citation type="journal article" date="2020" name="ISME J.">
        <title>Comparative genomics reveals insights into cyanobacterial evolution and habitat adaptation.</title>
        <authorList>
            <person name="Chen M.Y."/>
            <person name="Teng W.K."/>
            <person name="Zhao L."/>
            <person name="Hu C.X."/>
            <person name="Zhou Y.K."/>
            <person name="Han B.P."/>
            <person name="Song L.R."/>
            <person name="Shu W.S."/>
        </authorList>
    </citation>
    <scope>NUCLEOTIDE SEQUENCE [LARGE SCALE GENOMIC DNA]</scope>
    <source>
        <strain evidence="2 3">FACHB-130</strain>
    </source>
</reference>
<evidence type="ECO:0000313" key="2">
    <source>
        <dbReference type="EMBL" id="MBD2598149.1"/>
    </source>
</evidence>
<dbReference type="EMBL" id="JACJTB010000061">
    <property type="protein sequence ID" value="MBD2598149.1"/>
    <property type="molecule type" value="Genomic_DNA"/>
</dbReference>
<feature type="region of interest" description="Disordered" evidence="1">
    <location>
        <begin position="34"/>
        <end position="74"/>
    </location>
</feature>
<organism evidence="2 3">
    <name type="scientific">Nostoc spongiaeforme FACHB-130</name>
    <dbReference type="NCBI Taxonomy" id="1357510"/>
    <lineage>
        <taxon>Bacteria</taxon>
        <taxon>Bacillati</taxon>
        <taxon>Cyanobacteriota</taxon>
        <taxon>Cyanophyceae</taxon>
        <taxon>Nostocales</taxon>
        <taxon>Nostocaceae</taxon>
        <taxon>Nostoc</taxon>
    </lineage>
</organism>
<sequence length="114" mass="12897">MTIKELLLQEIESSPESLLEETLDFLRLLKTKQAAGEKEPQHPHIQPEAADSNTQNQPHENSTENSQIPYRPASGRSILRHAGTWAGDDFDECLQSVYATRGKAKFDYDVNPFE</sequence>
<evidence type="ECO:0000313" key="3">
    <source>
        <dbReference type="Proteomes" id="UP000603457"/>
    </source>
</evidence>
<dbReference type="RefSeq" id="WP_190970830.1">
    <property type="nucleotide sequence ID" value="NZ_JACJTB010000061.1"/>
</dbReference>
<evidence type="ECO:0000256" key="1">
    <source>
        <dbReference type="SAM" id="MobiDB-lite"/>
    </source>
</evidence>
<keyword evidence="3" id="KW-1185">Reference proteome</keyword>